<organism evidence="1">
    <name type="scientific">Albugo laibachii Nc14</name>
    <dbReference type="NCBI Taxonomy" id="890382"/>
    <lineage>
        <taxon>Eukaryota</taxon>
        <taxon>Sar</taxon>
        <taxon>Stramenopiles</taxon>
        <taxon>Oomycota</taxon>
        <taxon>Peronosporomycetes</taxon>
        <taxon>Albuginales</taxon>
        <taxon>Albuginaceae</taxon>
        <taxon>Albugo</taxon>
    </lineage>
</organism>
<dbReference type="AlphaFoldDB" id="F0WUX7"/>
<reference evidence="1" key="2">
    <citation type="submission" date="2011-02" db="EMBL/GenBank/DDBJ databases">
        <authorList>
            <person name="MacLean D."/>
        </authorList>
    </citation>
    <scope>NUCLEOTIDE SEQUENCE</scope>
</reference>
<dbReference type="HOGENOM" id="CLU_437098_0_0_1"/>
<proteinExistence type="predicted"/>
<evidence type="ECO:0000313" key="1">
    <source>
        <dbReference type="EMBL" id="CCA25213.1"/>
    </source>
</evidence>
<name>F0WUX7_9STRA</name>
<gene>
    <name evidence="1" type="primary">AlNc14C282G10124</name>
    <name evidence="1" type="ORF">ALNC14_113570</name>
</gene>
<protein>
    <submittedName>
        <fullName evidence="1">AlNc14C282G10124 protein</fullName>
    </submittedName>
</protein>
<sequence>MKAEHSRKPAAIVAGIQQKLSKDRLHLGESVDYAFLHISDIVGRVPNLHSSRTQSLHTYPVDQVDDFDSSPVEDEIFFSMRDDNGDLPTPHYRKPDYGTSCLWVEHKVDYEEVCLACMEKLTTQAATRLTAIDLLVSSEKHINRITMSNCIVSNDTMNMCSKITLIPYYICDYYTRQQNPFGVDLNLRLTGTIEAMLHQSSHIQESSNHLHKVTLVSVGNPTLDCFQCLVLKLDVLIISTIATVLERYVYVLHTKEKDIYEACKTPGHCEGAPAEFSGPVCESLVNKVYNLQTSMVDIPVPTPLRKITRPLRDTAYLIYESANWKSSTCLGTSTIYADRKDCHHCLAGGSFGIAVLVNHNTIPNDYQNQNGRSDQLVLLMSKEISHFSLACSLLCGSIKARADSDCKFPFRHNFESSYIADEMYFRIKENDINSLQNIQPSIIDHHSSCLWVQHDPDNHENYEFCLKKQTKRDASRLTTVDLLISRAEVVNKVSISECITSTGKDQNMCAKVIFIRNYICNQYTLPRTRKTATKDHIPQSQSPEHISTALTLPSLDLHRIDLNQESITREDEVILATFSTDNPSNCLNCLTSRKDILLISKKNWQVWIVRTTNHAVCFEDCGLIKN</sequence>
<dbReference type="EMBL" id="FR824327">
    <property type="protein sequence ID" value="CCA25213.1"/>
    <property type="molecule type" value="Genomic_DNA"/>
</dbReference>
<accession>F0WUX7</accession>
<reference evidence="1" key="1">
    <citation type="journal article" date="2011" name="PLoS Biol.">
        <title>Gene gain and loss during evolution of obligate parasitism in the white rust pathogen of Arabidopsis thaliana.</title>
        <authorList>
            <person name="Kemen E."/>
            <person name="Gardiner A."/>
            <person name="Schultz-Larsen T."/>
            <person name="Kemen A.C."/>
            <person name="Balmuth A.L."/>
            <person name="Robert-Seilaniantz A."/>
            <person name="Bailey K."/>
            <person name="Holub E."/>
            <person name="Studholme D.J."/>
            <person name="Maclean D."/>
            <person name="Jones J.D."/>
        </authorList>
    </citation>
    <scope>NUCLEOTIDE SEQUENCE</scope>
</reference>